<dbReference type="GO" id="GO:0005654">
    <property type="term" value="C:nucleoplasm"/>
    <property type="evidence" value="ECO:0007669"/>
    <property type="project" value="TreeGrafter"/>
</dbReference>
<feature type="domain" description="Nucleoplasmin core" evidence="4">
    <location>
        <begin position="174"/>
        <end position="273"/>
    </location>
</feature>
<evidence type="ECO:0000256" key="3">
    <source>
        <dbReference type="ARBA" id="ARBA00023242"/>
    </source>
</evidence>
<comment type="similarity">
    <text evidence="2">Belongs to the nucleoplasmin family.</text>
</comment>
<dbReference type="GO" id="GO:0003723">
    <property type="term" value="F:RNA binding"/>
    <property type="evidence" value="ECO:0007669"/>
    <property type="project" value="TreeGrafter"/>
</dbReference>
<dbReference type="Pfam" id="PF03066">
    <property type="entry name" value="Nucleoplasmin"/>
    <property type="match status" value="2"/>
</dbReference>
<evidence type="ECO:0000256" key="1">
    <source>
        <dbReference type="ARBA" id="ARBA00004123"/>
    </source>
</evidence>
<evidence type="ECO:0000256" key="2">
    <source>
        <dbReference type="ARBA" id="ARBA00010744"/>
    </source>
</evidence>
<sequence length="317" mass="35924">MSFLEDESSDGGAGARTQLESYVFSCELSSEVPFYTFQGDEEEDLEHFLELRTICLGEGAKEENNVVEVTAMNHQGKKISVPVANLHISCLPMMIQNAAARLVFNQPKRAHVTPLLIELHWLPVDARIKFKTLTIAYKSQFSVFSEYCGEMSFLEDESSDGGAGARTQLESYVFSCELSSEVPFYTFQGDEEEDLEHFLELRTICLGEGAKEENNVVEVTAMNHQGKKISVPVANLHISCLPMVSLGEFELMAPVTLRLKSGSGPVTVSGLHLLQKMMRRRKRLMKMRILWRKCPLLSQPRRNRNCRFTFYEDHEVL</sequence>
<dbReference type="InterPro" id="IPR004301">
    <property type="entry name" value="Nucleoplasmin"/>
</dbReference>
<keyword evidence="3" id="KW-0539">Nucleus</keyword>
<comment type="caution">
    <text evidence="5">The sequence shown here is derived from an EMBL/GenBank/DDBJ whole genome shotgun (WGS) entry which is preliminary data.</text>
</comment>
<feature type="domain" description="Nucleoplasmin core" evidence="4">
    <location>
        <begin position="24"/>
        <end position="95"/>
    </location>
</feature>
<dbReference type="Proteomes" id="UP000752171">
    <property type="component" value="Unassembled WGS sequence"/>
</dbReference>
<dbReference type="GO" id="GO:0003682">
    <property type="term" value="F:chromatin binding"/>
    <property type="evidence" value="ECO:0007669"/>
    <property type="project" value="TreeGrafter"/>
</dbReference>
<comment type="subcellular location">
    <subcellularLocation>
        <location evidence="1">Nucleus</location>
    </subcellularLocation>
</comment>
<dbReference type="InterPro" id="IPR024057">
    <property type="entry name" value="Nucleoplasmin_core_dom"/>
</dbReference>
<dbReference type="AlphaFoldDB" id="A0A8T2LTW4"/>
<name>A0A8T2LTW4_ASTMX</name>
<evidence type="ECO:0000313" key="5">
    <source>
        <dbReference type="EMBL" id="KAG9275159.1"/>
    </source>
</evidence>
<dbReference type="EMBL" id="JAICCE010000007">
    <property type="protein sequence ID" value="KAG9275159.1"/>
    <property type="molecule type" value="Genomic_DNA"/>
</dbReference>
<evidence type="ECO:0000313" key="6">
    <source>
        <dbReference type="Proteomes" id="UP000752171"/>
    </source>
</evidence>
<dbReference type="SUPFAM" id="SSF69203">
    <property type="entry name" value="Nucleoplasmin-like core domain"/>
    <property type="match status" value="2"/>
</dbReference>
<organism evidence="5 6">
    <name type="scientific">Astyanax mexicanus</name>
    <name type="common">Blind cave fish</name>
    <name type="synonym">Astyanax fasciatus mexicanus</name>
    <dbReference type="NCBI Taxonomy" id="7994"/>
    <lineage>
        <taxon>Eukaryota</taxon>
        <taxon>Metazoa</taxon>
        <taxon>Chordata</taxon>
        <taxon>Craniata</taxon>
        <taxon>Vertebrata</taxon>
        <taxon>Euteleostomi</taxon>
        <taxon>Actinopterygii</taxon>
        <taxon>Neopterygii</taxon>
        <taxon>Teleostei</taxon>
        <taxon>Ostariophysi</taxon>
        <taxon>Characiformes</taxon>
        <taxon>Characoidei</taxon>
        <taxon>Acestrorhamphidae</taxon>
        <taxon>Acestrorhamphinae</taxon>
        <taxon>Astyanax</taxon>
    </lineage>
</organism>
<dbReference type="GO" id="GO:0005737">
    <property type="term" value="C:cytoplasm"/>
    <property type="evidence" value="ECO:0007669"/>
    <property type="project" value="TreeGrafter"/>
</dbReference>
<reference evidence="5 6" key="1">
    <citation type="submission" date="2021-07" db="EMBL/GenBank/DDBJ databases">
        <authorList>
            <person name="Imarazene B."/>
            <person name="Zahm M."/>
            <person name="Klopp C."/>
            <person name="Cabau C."/>
            <person name="Beille S."/>
            <person name="Jouanno E."/>
            <person name="Castinel A."/>
            <person name="Lluch J."/>
            <person name="Gil L."/>
            <person name="Kuchtly C."/>
            <person name="Lopez Roques C."/>
            <person name="Donnadieu C."/>
            <person name="Parrinello H."/>
            <person name="Journot L."/>
            <person name="Du K."/>
            <person name="Schartl M."/>
            <person name="Retaux S."/>
            <person name="Guiguen Y."/>
        </authorList>
    </citation>
    <scope>NUCLEOTIDE SEQUENCE [LARGE SCALE GENOMIC DNA]</scope>
    <source>
        <strain evidence="5">Pach_M1</strain>
        <tissue evidence="5">Testis</tissue>
    </source>
</reference>
<dbReference type="FunFam" id="2.60.120.340:FF:000011">
    <property type="entry name" value="Nucleophosmin/nucleoplasmin 3"/>
    <property type="match status" value="1"/>
</dbReference>
<gene>
    <name evidence="5" type="primary">NPM3.L</name>
    <name evidence="5" type="ORF">AMEX_G9641</name>
</gene>
<accession>A0A8T2LTW4</accession>
<protein>
    <submittedName>
        <fullName evidence="5">Nucleoplasmin-like protein NO29</fullName>
    </submittedName>
</protein>
<dbReference type="Gene3D" id="2.60.120.340">
    <property type="entry name" value="Nucleoplasmin core domain"/>
    <property type="match status" value="2"/>
</dbReference>
<dbReference type="PANTHER" id="PTHR22747:SF13">
    <property type="entry name" value="NUCLEOPLASMIN-3"/>
    <property type="match status" value="1"/>
</dbReference>
<dbReference type="GO" id="GO:0042393">
    <property type="term" value="F:histone binding"/>
    <property type="evidence" value="ECO:0007669"/>
    <property type="project" value="TreeGrafter"/>
</dbReference>
<evidence type="ECO:0000259" key="4">
    <source>
        <dbReference type="Pfam" id="PF03066"/>
    </source>
</evidence>
<dbReference type="GO" id="GO:0006338">
    <property type="term" value="P:chromatin remodeling"/>
    <property type="evidence" value="ECO:0007669"/>
    <property type="project" value="TreeGrafter"/>
</dbReference>
<proteinExistence type="inferred from homology"/>
<dbReference type="GO" id="GO:0005730">
    <property type="term" value="C:nucleolus"/>
    <property type="evidence" value="ECO:0007669"/>
    <property type="project" value="TreeGrafter"/>
</dbReference>
<dbReference type="InterPro" id="IPR036824">
    <property type="entry name" value="Nucleoplasmin_core_dom_sf"/>
</dbReference>
<dbReference type="PANTHER" id="PTHR22747">
    <property type="entry name" value="NUCLEOPLASMIN"/>
    <property type="match status" value="1"/>
</dbReference>